<feature type="compositionally biased region" description="Polar residues" evidence="9">
    <location>
        <begin position="455"/>
        <end position="468"/>
    </location>
</feature>
<dbReference type="InterPro" id="IPR015943">
    <property type="entry name" value="WD40/YVTN_repeat-like_dom_sf"/>
</dbReference>
<keyword evidence="2" id="KW-0813">Transport</keyword>
<comment type="similarity">
    <text evidence="7">Belongs to the WD repeat PROPPIN family.</text>
</comment>
<feature type="region of interest" description="Disordered" evidence="9">
    <location>
        <begin position="897"/>
        <end position="917"/>
    </location>
</feature>
<dbReference type="PANTHER" id="PTHR11227">
    <property type="entry name" value="WD-REPEAT PROTEIN INTERACTING WITH PHOSPHOINOSIDES WIPI -RELATED"/>
    <property type="match status" value="1"/>
</dbReference>
<reference evidence="11 12" key="1">
    <citation type="submission" date="2019-07" db="EMBL/GenBank/DDBJ databases">
        <title>Genome assembly of two rare yeast pathogens: Diutina rugosa and Trichomonascus ciferrii.</title>
        <authorList>
            <person name="Mixao V."/>
            <person name="Saus E."/>
            <person name="Hansen A."/>
            <person name="Lass-Flor C."/>
            <person name="Gabaldon T."/>
        </authorList>
    </citation>
    <scope>NUCLEOTIDE SEQUENCE [LARGE SCALE GENOMIC DNA]</scope>
    <source>
        <strain evidence="11 12">CBS 613</strain>
    </source>
</reference>
<dbReference type="Pfam" id="PF21032">
    <property type="entry name" value="PROPPIN"/>
    <property type="match status" value="2"/>
</dbReference>
<dbReference type="Pfam" id="PF13002">
    <property type="entry name" value="LDB19"/>
    <property type="match status" value="1"/>
</dbReference>
<evidence type="ECO:0000256" key="8">
    <source>
        <dbReference type="ARBA" id="ARBA00037813"/>
    </source>
</evidence>
<feature type="region of interest" description="Disordered" evidence="9">
    <location>
        <begin position="455"/>
        <end position="475"/>
    </location>
</feature>
<evidence type="ECO:0000256" key="5">
    <source>
        <dbReference type="ARBA" id="ARBA00022737"/>
    </source>
</evidence>
<dbReference type="SUPFAM" id="SSF50978">
    <property type="entry name" value="WD40 repeat-like"/>
    <property type="match status" value="1"/>
</dbReference>
<evidence type="ECO:0000256" key="9">
    <source>
        <dbReference type="SAM" id="MobiDB-lite"/>
    </source>
</evidence>
<dbReference type="Gene3D" id="2.130.10.10">
    <property type="entry name" value="YVTN repeat-like/Quinoprotein amine dehydrogenase"/>
    <property type="match status" value="1"/>
</dbReference>
<dbReference type="EMBL" id="SWFT01000067">
    <property type="protein sequence ID" value="KAA8903538.1"/>
    <property type="molecule type" value="Genomic_DNA"/>
</dbReference>
<evidence type="ECO:0000256" key="7">
    <source>
        <dbReference type="ARBA" id="ARBA00025740"/>
    </source>
</evidence>
<dbReference type="GO" id="GO:0005774">
    <property type="term" value="C:vacuolar membrane"/>
    <property type="evidence" value="ECO:0007669"/>
    <property type="project" value="UniProtKB-SubCell"/>
</dbReference>
<evidence type="ECO:0000259" key="10">
    <source>
        <dbReference type="Pfam" id="PF13002"/>
    </source>
</evidence>
<dbReference type="InterPro" id="IPR014752">
    <property type="entry name" value="Arrestin-like_C"/>
</dbReference>
<dbReference type="Proteomes" id="UP000449547">
    <property type="component" value="Unassembled WGS sequence"/>
</dbReference>
<evidence type="ECO:0000313" key="12">
    <source>
        <dbReference type="Proteomes" id="UP000449547"/>
    </source>
</evidence>
<accession>A0A642UQI2</accession>
<keyword evidence="12" id="KW-1185">Reference proteome</keyword>
<dbReference type="InterPro" id="IPR001680">
    <property type="entry name" value="WD40_rpt"/>
</dbReference>
<dbReference type="InterPro" id="IPR036322">
    <property type="entry name" value="WD40_repeat_dom_sf"/>
</dbReference>
<evidence type="ECO:0000256" key="2">
    <source>
        <dbReference type="ARBA" id="ARBA00022448"/>
    </source>
</evidence>
<protein>
    <recommendedName>
        <fullName evidence="10">LDB19 N-terminal domain-containing protein</fullName>
    </recommendedName>
</protein>
<feature type="compositionally biased region" description="Polar residues" evidence="9">
    <location>
        <begin position="1010"/>
        <end position="1020"/>
    </location>
</feature>
<dbReference type="Gene3D" id="2.60.40.640">
    <property type="match status" value="1"/>
</dbReference>
<dbReference type="RefSeq" id="XP_034012840.1">
    <property type="nucleotide sequence ID" value="XM_034155074.1"/>
</dbReference>
<dbReference type="SMART" id="SM00320">
    <property type="entry name" value="WD40"/>
    <property type="match status" value="2"/>
</dbReference>
<keyword evidence="4" id="KW-0853">WD repeat</keyword>
<keyword evidence="6" id="KW-0653">Protein transport</keyword>
<evidence type="ECO:0000256" key="1">
    <source>
        <dbReference type="ARBA" id="ARBA00004184"/>
    </source>
</evidence>
<dbReference type="GeneID" id="54781075"/>
<feature type="compositionally biased region" description="Basic and acidic residues" evidence="9">
    <location>
        <begin position="293"/>
        <end position="302"/>
    </location>
</feature>
<name>A0A642UQI2_DIURU</name>
<dbReference type="OrthoDB" id="1667587at2759"/>
<evidence type="ECO:0000256" key="3">
    <source>
        <dbReference type="ARBA" id="ARBA00022554"/>
    </source>
</evidence>
<dbReference type="InterPro" id="IPR024391">
    <property type="entry name" value="LDB19_N"/>
</dbReference>
<evidence type="ECO:0000313" key="11">
    <source>
        <dbReference type="EMBL" id="KAA8903538.1"/>
    </source>
</evidence>
<comment type="subcellular location">
    <subcellularLocation>
        <location evidence="1">Endomembrane system</location>
        <topology evidence="1">Peripheral membrane protein</topology>
    </subcellularLocation>
    <subcellularLocation>
        <location evidence="8">Vacuole membrane</location>
    </subcellularLocation>
</comment>
<proteinExistence type="inferred from homology"/>
<dbReference type="GO" id="GO:0012505">
    <property type="term" value="C:endomembrane system"/>
    <property type="evidence" value="ECO:0007669"/>
    <property type="project" value="UniProtKB-SubCell"/>
</dbReference>
<dbReference type="GO" id="GO:0015031">
    <property type="term" value="P:protein transport"/>
    <property type="evidence" value="ECO:0007669"/>
    <property type="project" value="UniProtKB-KW"/>
</dbReference>
<keyword evidence="5" id="KW-0677">Repeat</keyword>
<comment type="caution">
    <text evidence="11">The sequence shown here is derived from an EMBL/GenBank/DDBJ whole genome shotgun (WGS) entry which is preliminary data.</text>
</comment>
<keyword evidence="3" id="KW-0926">Vacuole</keyword>
<dbReference type="InterPro" id="IPR048720">
    <property type="entry name" value="PROPPIN"/>
</dbReference>
<sequence>MESPPIVLYGTPVDSAGAIVSGLIFLDTTDDTTKIDFVTLKIVQRIRYSKPFMISSTSVTSCKDCQVRLTEISRWDVVKSPTVFNKGRHAYPFSDLLPGSLPPSSKLGSASTNTYIQYDLIAEAKGTDDSHITSVKIPLHISRSTPRGPDRNSLRVFPPTEVTAGAVLPHVFYPKSSFPIELRLDNIVSVSGERRWRMRKLAWKIEENVKVRAYTCSKHKHKLEAVEASERKTRLSNIQNHIVQSKGGNLHHSTIQTNMSLLRNPSQYNGRNAENAQQSEGGNQDEPTESEEEHQHQVEDAHDSFVEDFVRNGFRSASLMREAREHEQTQRRRNFEEDASEHIYLEETRVVSHGEIKSGWKSDFSGRGKVELVAHIDVYDFSTGWQKQVTTKASTEDNRSDFNHENARANANVACDVDDPESGIFVTHTLVVEVVVAEEVVHDVNKRPVVKQAKSQMSVTSQEGSETYESGPPVAGIPTGAARVLRMQFKMPLTERSGLGIAWDDEVPPIYEDIRCLSPPGYNDITMSADAAEGHEHDVVLSNSPTLGSVGLIEMLYNKSLVAEVAIGEDPGQSPRKLKIINTKRQSTICDLLFATSILKVTLTSDRMVVLLEDQIYIYDITTMKLLHTIETSPNPGGICSVSPEPDVNGAIFLAYPSPPKTITHDSLLATGINTNGGNNSVQNNVQSVSNTPNRVGDVILFNLTTLQPVSVIEAHKAALAAMALSSDGKYLATASGKGTIIRVFDVATGQKFYQFRRGTYPTKIYSLRFSSDNRYILATSSSGTVHIFRCGEEEALATKSARKKAVLGAQIQQGTTAGGKKSPVAINARYTKSIPDDVSSSPVDSFVGSPTTSISAINATATNNLAPSLHEEIYDDLGAHDSQSDSDDEFEPIEVAKHRKLSSGSANSFPTDYEGTRTEPIVDQTRLSVARLIRHSSQTLGRKAAQKMGDFLPQSFSSILEPTRHFASIKIGSASKDVKSIASLHAELNQDVVPQSYLSQKEDNDGDDSTTTQRMSSNASGETITLNLLHVHVITSEGMFYLYGLDPERGGDCILLEQHRLVGKDTP</sequence>
<dbReference type="AlphaFoldDB" id="A0A642UQI2"/>
<evidence type="ECO:0000256" key="4">
    <source>
        <dbReference type="ARBA" id="ARBA00022574"/>
    </source>
</evidence>
<dbReference type="VEuPathDB" id="FungiDB:DIURU_002424"/>
<feature type="region of interest" description="Disordered" evidence="9">
    <location>
        <begin position="995"/>
        <end position="1020"/>
    </location>
</feature>
<feature type="compositionally biased region" description="Polar residues" evidence="9">
    <location>
        <begin position="263"/>
        <end position="282"/>
    </location>
</feature>
<feature type="domain" description="LDB19 N-terminal" evidence="10">
    <location>
        <begin position="38"/>
        <end position="223"/>
    </location>
</feature>
<gene>
    <name evidence="11" type="ORF">DIURU_002424</name>
</gene>
<organism evidence="11 12">
    <name type="scientific">Diutina rugosa</name>
    <name type="common">Yeast</name>
    <name type="synonym">Candida rugosa</name>
    <dbReference type="NCBI Taxonomy" id="5481"/>
    <lineage>
        <taxon>Eukaryota</taxon>
        <taxon>Fungi</taxon>
        <taxon>Dikarya</taxon>
        <taxon>Ascomycota</taxon>
        <taxon>Saccharomycotina</taxon>
        <taxon>Pichiomycetes</taxon>
        <taxon>Debaryomycetaceae</taxon>
        <taxon>Diutina</taxon>
    </lineage>
</organism>
<feature type="region of interest" description="Disordered" evidence="9">
    <location>
        <begin position="263"/>
        <end position="302"/>
    </location>
</feature>
<evidence type="ECO:0000256" key="6">
    <source>
        <dbReference type="ARBA" id="ARBA00022927"/>
    </source>
</evidence>